<protein>
    <recommendedName>
        <fullName evidence="2">RING-type E3 ubiquitin transferase</fullName>
        <ecNumber evidence="2">2.3.2.27</ecNumber>
    </recommendedName>
</protein>
<dbReference type="Proteomes" id="UP000694240">
    <property type="component" value="Chromosome 12"/>
</dbReference>
<evidence type="ECO:0000256" key="1">
    <source>
        <dbReference type="ARBA" id="ARBA00000900"/>
    </source>
</evidence>
<gene>
    <name evidence="4" type="ORF">ISN45_Aa07g040270</name>
</gene>
<keyword evidence="5" id="KW-1185">Reference proteome</keyword>
<dbReference type="InterPro" id="IPR051348">
    <property type="entry name" value="U-box_ubiquitin_ligases"/>
</dbReference>
<evidence type="ECO:0000313" key="4">
    <source>
        <dbReference type="EMBL" id="KAG7544164.1"/>
    </source>
</evidence>
<dbReference type="GO" id="GO:0061630">
    <property type="term" value="F:ubiquitin protein ligase activity"/>
    <property type="evidence" value="ECO:0007669"/>
    <property type="project" value="UniProtKB-EC"/>
</dbReference>
<dbReference type="EC" id="2.3.2.27" evidence="2"/>
<comment type="caution">
    <text evidence="4">The sequence shown here is derived from an EMBL/GenBank/DDBJ whole genome shotgun (WGS) entry which is preliminary data.</text>
</comment>
<evidence type="ECO:0000313" key="5">
    <source>
        <dbReference type="Proteomes" id="UP000694240"/>
    </source>
</evidence>
<keyword evidence="3" id="KW-0833">Ubl conjugation pathway</keyword>
<proteinExistence type="predicted"/>
<organism evidence="4 5">
    <name type="scientific">Arabidopsis thaliana x Arabidopsis arenosa</name>
    <dbReference type="NCBI Taxonomy" id="1240361"/>
    <lineage>
        <taxon>Eukaryota</taxon>
        <taxon>Viridiplantae</taxon>
        <taxon>Streptophyta</taxon>
        <taxon>Embryophyta</taxon>
        <taxon>Tracheophyta</taxon>
        <taxon>Spermatophyta</taxon>
        <taxon>Magnoliopsida</taxon>
        <taxon>eudicotyledons</taxon>
        <taxon>Gunneridae</taxon>
        <taxon>Pentapetalae</taxon>
        <taxon>rosids</taxon>
        <taxon>malvids</taxon>
        <taxon>Brassicales</taxon>
        <taxon>Brassicaceae</taxon>
        <taxon>Camelineae</taxon>
        <taxon>Arabidopsis</taxon>
    </lineage>
</organism>
<evidence type="ECO:0000256" key="3">
    <source>
        <dbReference type="ARBA" id="ARBA00022786"/>
    </source>
</evidence>
<dbReference type="AlphaFoldDB" id="A0A8T1YDX4"/>
<dbReference type="PANTHER" id="PTHR45647:SF125">
    <property type="entry name" value="PROTEIN KINASE DOMAIN-CONTAINING PROTEIN"/>
    <property type="match status" value="1"/>
</dbReference>
<accession>A0A8T1YDX4</accession>
<name>A0A8T1YDX4_9BRAS</name>
<reference evidence="4 5" key="1">
    <citation type="submission" date="2020-12" db="EMBL/GenBank/DDBJ databases">
        <title>Concerted genomic and epigenomic changes stabilize Arabidopsis allopolyploids.</title>
        <authorList>
            <person name="Chen Z."/>
        </authorList>
    </citation>
    <scope>NUCLEOTIDE SEQUENCE [LARGE SCALE GENOMIC DNA]</scope>
    <source>
        <strain evidence="4">Allo738</strain>
        <tissue evidence="4">Leaf</tissue>
    </source>
</reference>
<evidence type="ECO:0000256" key="2">
    <source>
        <dbReference type="ARBA" id="ARBA00012483"/>
    </source>
</evidence>
<dbReference type="PANTHER" id="PTHR45647">
    <property type="entry name" value="OS02G0152300 PROTEIN"/>
    <property type="match status" value="1"/>
</dbReference>
<dbReference type="EMBL" id="JAEFBK010000012">
    <property type="protein sequence ID" value="KAG7544164.1"/>
    <property type="molecule type" value="Genomic_DNA"/>
</dbReference>
<sequence length="123" mass="13460">MIPLHSAVASARLRSSIAADSSCWSLLSQGEITAEKHKQAENLFVTFHCYCSRKEIQCLDVMLEDDNIVKSLAEYVSFGVIENLVLGAPSRHGFMRKFKISDTPSNVAKAAPDSAIEQACSVK</sequence>
<comment type="catalytic activity">
    <reaction evidence="1">
        <text>S-ubiquitinyl-[E2 ubiquitin-conjugating enzyme]-L-cysteine + [acceptor protein]-L-lysine = [E2 ubiquitin-conjugating enzyme]-L-cysteine + N(6)-ubiquitinyl-[acceptor protein]-L-lysine.</text>
        <dbReference type="EC" id="2.3.2.27"/>
    </reaction>
</comment>